<evidence type="ECO:0000313" key="1">
    <source>
        <dbReference type="EMBL" id="VFR50020.1"/>
    </source>
</evidence>
<evidence type="ECO:0008006" key="3">
    <source>
        <dbReference type="Google" id="ProtNLM"/>
    </source>
</evidence>
<protein>
    <recommendedName>
        <fullName evidence="3">Permuted papain-like amidase enzyme, YaeF/YiiX, C92 family</fullName>
    </recommendedName>
</protein>
<dbReference type="SUPFAM" id="SSF54001">
    <property type="entry name" value="Cysteine proteinases"/>
    <property type="match status" value="1"/>
</dbReference>
<gene>
    <name evidence="1" type="ORF">BER1_2682</name>
    <name evidence="2" type="ORF">BER2_2644</name>
</gene>
<reference evidence="1" key="1">
    <citation type="submission" date="2019-03" db="EMBL/GenBank/DDBJ databases">
        <authorList>
            <person name="Danneels B."/>
        </authorList>
    </citation>
    <scope>NUCLEOTIDE SEQUENCE</scope>
</reference>
<dbReference type="Gene3D" id="3.90.1720.10">
    <property type="entry name" value="endopeptidase domain like (from Nostoc punctiforme)"/>
    <property type="match status" value="1"/>
</dbReference>
<proteinExistence type="predicted"/>
<dbReference type="Pfam" id="PF05708">
    <property type="entry name" value="Peptidase_C92"/>
    <property type="match status" value="1"/>
</dbReference>
<organism evidence="1">
    <name type="scientific">plant metagenome</name>
    <dbReference type="NCBI Taxonomy" id="1297885"/>
    <lineage>
        <taxon>unclassified sequences</taxon>
        <taxon>metagenomes</taxon>
        <taxon>organismal metagenomes</taxon>
    </lineage>
</organism>
<dbReference type="AlphaFoldDB" id="A0A484RL61"/>
<name>A0A484RL61_9ZZZZ</name>
<dbReference type="InterPro" id="IPR038765">
    <property type="entry name" value="Papain-like_cys_pep_sf"/>
</dbReference>
<dbReference type="EMBL" id="CAADIE010000035">
    <property type="protein sequence ID" value="VFR50020.1"/>
    <property type="molecule type" value="Genomic_DNA"/>
</dbReference>
<dbReference type="InterPro" id="IPR024453">
    <property type="entry name" value="Peptidase_C92"/>
</dbReference>
<dbReference type="EMBL" id="CAADIH010000034">
    <property type="protein sequence ID" value="VFR50444.1"/>
    <property type="molecule type" value="Genomic_DNA"/>
</dbReference>
<sequence>MPARSRAWRTRALLAPLLLAGGLAAAQAAAPTAASPTATSASAFAATPWRLPAEAQAGDLIFREGTETISDIILGIDPGGYSHVGMLLGSAGNWQVLHATPSEVAGRPDGVVIDTLDFFLDPVRARRHAVYQVRADDAAQREQAVRRARAALGRPFRMADDSGTYCTRLVWQAWQDAGLSLAAQFRHLDLPLIPGNYLLPSGLIASPRLRALTQDAPD</sequence>
<accession>A0A484RL61</accession>
<evidence type="ECO:0000313" key="2">
    <source>
        <dbReference type="EMBL" id="VFR50444.1"/>
    </source>
</evidence>